<dbReference type="NCBIfam" id="NF008423">
    <property type="entry name" value="PRK11251.1"/>
    <property type="match status" value="1"/>
</dbReference>
<dbReference type="Pfam" id="PF04355">
    <property type="entry name" value="BamE"/>
    <property type="match status" value="1"/>
</dbReference>
<accession>A0A7W2L686</accession>
<evidence type="ECO:0000256" key="2">
    <source>
        <dbReference type="ARBA" id="ARBA00023136"/>
    </source>
</evidence>
<dbReference type="Proteomes" id="UP000553948">
    <property type="component" value="Unassembled WGS sequence"/>
</dbReference>
<sequence>MNTSIFPLMLALGALPGCSSTASLYHDQPLVSKVDNGMSKEQVLQIGGKPTAESERTVVPGSCFDYLLVRSGQTQPYSVSFDGNGKVDRTTFMTCAEWSAAQQKARRPSPSMGGFGGSGY</sequence>
<organism evidence="5 6">
    <name type="scientific">Pseudomonas putida</name>
    <name type="common">Arthrobacter siderocapsulatus</name>
    <dbReference type="NCBI Taxonomy" id="303"/>
    <lineage>
        <taxon>Bacteria</taxon>
        <taxon>Pseudomonadati</taxon>
        <taxon>Pseudomonadota</taxon>
        <taxon>Gammaproteobacteria</taxon>
        <taxon>Pseudomonadales</taxon>
        <taxon>Pseudomonadaceae</taxon>
        <taxon>Pseudomonas</taxon>
    </lineage>
</organism>
<feature type="domain" description="Outer membrane protein assembly factor BamE" evidence="4">
    <location>
        <begin position="25"/>
        <end position="89"/>
    </location>
</feature>
<evidence type="ECO:0000313" key="6">
    <source>
        <dbReference type="Proteomes" id="UP000553948"/>
    </source>
</evidence>
<gene>
    <name evidence="5" type="primary">osmE</name>
    <name evidence="5" type="ORF">H4C47_26325</name>
</gene>
<evidence type="ECO:0000256" key="1">
    <source>
        <dbReference type="ARBA" id="ARBA00022729"/>
    </source>
</evidence>
<dbReference type="Gene3D" id="3.30.1450.10">
    <property type="match status" value="1"/>
</dbReference>
<keyword evidence="1" id="KW-0732">Signal</keyword>
<evidence type="ECO:0000256" key="3">
    <source>
        <dbReference type="SAM" id="MobiDB-lite"/>
    </source>
</evidence>
<dbReference type="EMBL" id="JACGDG010000038">
    <property type="protein sequence ID" value="MBA6119223.1"/>
    <property type="molecule type" value="Genomic_DNA"/>
</dbReference>
<reference evidence="5 6" key="1">
    <citation type="submission" date="2020-07" db="EMBL/GenBank/DDBJ databases">
        <title>Diversity of carbapenemase encoding genes among Pseudomonas putida group clinical isolates in a tertiary Brazilian hospital.</title>
        <authorList>
            <person name="Alberto-Lei F."/>
            <person name="Nodari C.S."/>
            <person name="Streling A.P."/>
            <person name="Paulino J.T."/>
            <person name="Bessa-Neto F.O."/>
            <person name="Cayo R."/>
            <person name="Gales A.C."/>
        </authorList>
    </citation>
    <scope>NUCLEOTIDE SEQUENCE [LARGE SCALE GENOMIC DNA]</scope>
    <source>
        <strain evidence="5 6">12464</strain>
    </source>
</reference>
<dbReference type="AlphaFoldDB" id="A0A7W2L686"/>
<feature type="region of interest" description="Disordered" evidence="3">
    <location>
        <begin position="101"/>
        <end position="120"/>
    </location>
</feature>
<evidence type="ECO:0000259" key="4">
    <source>
        <dbReference type="Pfam" id="PF04355"/>
    </source>
</evidence>
<dbReference type="RefSeq" id="WP_054899836.1">
    <property type="nucleotide sequence ID" value="NZ_CP060529.1"/>
</dbReference>
<dbReference type="InterPro" id="IPR037873">
    <property type="entry name" value="BamE-like"/>
</dbReference>
<keyword evidence="5" id="KW-0449">Lipoprotein</keyword>
<keyword evidence="2" id="KW-0472">Membrane</keyword>
<comment type="caution">
    <text evidence="5">The sequence shown here is derived from an EMBL/GenBank/DDBJ whole genome shotgun (WGS) entry which is preliminary data.</text>
</comment>
<name>A0A7W2L686_PSEPU</name>
<proteinExistence type="predicted"/>
<dbReference type="InterPro" id="IPR007450">
    <property type="entry name" value="BamE_dom"/>
</dbReference>
<protein>
    <submittedName>
        <fullName evidence="5">Osmotically-inducible lipoprotein OsmE</fullName>
    </submittedName>
</protein>
<dbReference type="GO" id="GO:0019867">
    <property type="term" value="C:outer membrane"/>
    <property type="evidence" value="ECO:0007669"/>
    <property type="project" value="InterPro"/>
</dbReference>
<evidence type="ECO:0000313" key="5">
    <source>
        <dbReference type="EMBL" id="MBA6119223.1"/>
    </source>
</evidence>